<protein>
    <recommendedName>
        <fullName evidence="2">Pseudouridine synthase RsuA/RluA-like domain-containing protein</fullName>
    </recommendedName>
</protein>
<evidence type="ECO:0000259" key="2">
    <source>
        <dbReference type="Pfam" id="PF00849"/>
    </source>
</evidence>
<name>A0A812TFF5_9DINO</name>
<dbReference type="InterPro" id="IPR006145">
    <property type="entry name" value="PsdUridine_synth_RsuA/RluA"/>
</dbReference>
<feature type="domain" description="Pseudouridine synthase RsuA/RluA-like" evidence="2">
    <location>
        <begin position="474"/>
        <end position="617"/>
    </location>
</feature>
<keyword evidence="1" id="KW-0677">Repeat</keyword>
<reference evidence="3" key="1">
    <citation type="submission" date="2021-02" db="EMBL/GenBank/DDBJ databases">
        <authorList>
            <person name="Dougan E. K."/>
            <person name="Rhodes N."/>
            <person name="Thang M."/>
            <person name="Chan C."/>
        </authorList>
    </citation>
    <scope>NUCLEOTIDE SEQUENCE</scope>
</reference>
<dbReference type="InterPro" id="IPR002885">
    <property type="entry name" value="PPR_rpt"/>
</dbReference>
<dbReference type="InterPro" id="IPR011990">
    <property type="entry name" value="TPR-like_helical_dom_sf"/>
</dbReference>
<accession>A0A812TFF5</accession>
<proteinExistence type="predicted"/>
<sequence>MVRSAHEGEPCAKGLLVAAVADGSHWQRVLKLLAESTSPPETAPVPDLICFGAALSTVGKAKAWEATVLILRIMKDAGVECDTQGLNAVLNACSKSTAWEAALGVRWRFGSLANTMSDGMVMNALAKAAQWTMALALLWEPGLQANTIIFSSAISAFAADGRWRLALATLDTMREQFVETNDITMNAAIFACVNARRWEEALRLLADTSRLRLATRISYSSAISACEHAGRWDVALALLQRLGDAHLQTNAICFGAALSSCVRRGSWHAGLALLDSMSSDNAIADTTSISSAISACENAGKWGAAWRLLAQMTANGSRRDTIAYNAAVNSCEASLQWTRSVELYASMGSDAVQPSSSTFNALLNGFHASWVAAASQLGRSSGGLGNPSWAQAVAVLHNMFGKRLWLNGVHAGLCIDIAMKEVDVSTAHGLGQQFAQQWVQQAELPAASVSLPHRDDVLLSAPGIVAVAKPPGIASQDMLADLQKASKQKLTTVSRLDLPTSGVLVAAVGDEDSAAAKWLQAQFSGRLVSKEYLCLCHSEPPAPEFEVSTPLRVVTMGPMDDEKTRVFVDHKGREAYTRCKALAVQEVCSPAGRLRLSLLRVFPRTGRTHQIRAHLASIGLPLFGDTIYGKFVTQDMANSVPGLRDYADRLFLHCRRQSLLSLDGKQLELEAPLPDDLMTILAILGPEVDWMALMERAKSSVLQLTCPDEVGPGMLVSFSYYPIEERPEECATGVDIHDDDRARLEEGAAIAAARQEELSAQGVVMAVPPPPIGEFTGFSYPAASFASGQNAIVTRSSGEESGCYILEVFLTALGPLYTVYLGQAEDGSYITKNCEEADLRPCLDHTPRAETLLILVPAFIRYPVT</sequence>
<evidence type="ECO:0000313" key="4">
    <source>
        <dbReference type="Proteomes" id="UP000601435"/>
    </source>
</evidence>
<dbReference type="PANTHER" id="PTHR47447:SF17">
    <property type="entry name" value="OS12G0638900 PROTEIN"/>
    <property type="match status" value="1"/>
</dbReference>
<evidence type="ECO:0000256" key="1">
    <source>
        <dbReference type="ARBA" id="ARBA00022737"/>
    </source>
</evidence>
<gene>
    <name evidence="3" type="ORF">SNEC2469_LOCUS14823</name>
</gene>
<dbReference type="CDD" id="cd02869">
    <property type="entry name" value="PseudoU_synth_RluA_like"/>
    <property type="match status" value="1"/>
</dbReference>
<dbReference type="SUPFAM" id="SSF55120">
    <property type="entry name" value="Pseudouridine synthase"/>
    <property type="match status" value="1"/>
</dbReference>
<evidence type="ECO:0000313" key="3">
    <source>
        <dbReference type="EMBL" id="CAE7518618.1"/>
    </source>
</evidence>
<keyword evidence="4" id="KW-1185">Reference proteome</keyword>
<dbReference type="InterPro" id="IPR020103">
    <property type="entry name" value="PsdUridine_synth_cat_dom_sf"/>
</dbReference>
<dbReference type="Pfam" id="PF00849">
    <property type="entry name" value="PseudoU_synth_2"/>
    <property type="match status" value="1"/>
</dbReference>
<organism evidence="3 4">
    <name type="scientific">Symbiodinium necroappetens</name>
    <dbReference type="NCBI Taxonomy" id="1628268"/>
    <lineage>
        <taxon>Eukaryota</taxon>
        <taxon>Sar</taxon>
        <taxon>Alveolata</taxon>
        <taxon>Dinophyceae</taxon>
        <taxon>Suessiales</taxon>
        <taxon>Symbiodiniaceae</taxon>
        <taxon>Symbiodinium</taxon>
    </lineage>
</organism>
<dbReference type="Pfam" id="PF01535">
    <property type="entry name" value="PPR"/>
    <property type="match status" value="2"/>
</dbReference>
<dbReference type="AlphaFoldDB" id="A0A812TFF5"/>
<dbReference type="Gene3D" id="3.30.2350.10">
    <property type="entry name" value="Pseudouridine synthase"/>
    <property type="match status" value="1"/>
</dbReference>
<dbReference type="GO" id="GO:0009982">
    <property type="term" value="F:pseudouridine synthase activity"/>
    <property type="evidence" value="ECO:0007669"/>
    <property type="project" value="InterPro"/>
</dbReference>
<dbReference type="PANTHER" id="PTHR47447">
    <property type="entry name" value="OS03G0856100 PROTEIN"/>
    <property type="match status" value="1"/>
</dbReference>
<comment type="caution">
    <text evidence="3">The sequence shown here is derived from an EMBL/GenBank/DDBJ whole genome shotgun (WGS) entry which is preliminary data.</text>
</comment>
<dbReference type="Gene3D" id="1.25.40.10">
    <property type="entry name" value="Tetratricopeptide repeat domain"/>
    <property type="match status" value="3"/>
</dbReference>
<dbReference type="OrthoDB" id="418231at2759"/>
<dbReference type="Proteomes" id="UP000601435">
    <property type="component" value="Unassembled WGS sequence"/>
</dbReference>
<dbReference type="EMBL" id="CAJNJA010023919">
    <property type="protein sequence ID" value="CAE7518618.1"/>
    <property type="molecule type" value="Genomic_DNA"/>
</dbReference>
<dbReference type="GO" id="GO:0001522">
    <property type="term" value="P:pseudouridine synthesis"/>
    <property type="evidence" value="ECO:0007669"/>
    <property type="project" value="InterPro"/>
</dbReference>
<dbReference type="GO" id="GO:0003723">
    <property type="term" value="F:RNA binding"/>
    <property type="evidence" value="ECO:0007669"/>
    <property type="project" value="InterPro"/>
</dbReference>